<evidence type="ECO:0000313" key="2">
    <source>
        <dbReference type="EMBL" id="EZA58187.1"/>
    </source>
</evidence>
<evidence type="ECO:0000313" key="3">
    <source>
        <dbReference type="Proteomes" id="UP000053097"/>
    </source>
</evidence>
<feature type="transmembrane region" description="Helical" evidence="1">
    <location>
        <begin position="20"/>
        <end position="43"/>
    </location>
</feature>
<dbReference type="Proteomes" id="UP000053097">
    <property type="component" value="Unassembled WGS sequence"/>
</dbReference>
<keyword evidence="1" id="KW-0472">Membrane</keyword>
<keyword evidence="1" id="KW-0812">Transmembrane</keyword>
<evidence type="ECO:0000256" key="1">
    <source>
        <dbReference type="SAM" id="Phobius"/>
    </source>
</evidence>
<reference evidence="2 3" key="1">
    <citation type="journal article" date="2014" name="Curr. Biol.">
        <title>The genome of the clonal raider ant Cerapachys biroi.</title>
        <authorList>
            <person name="Oxley P.R."/>
            <person name="Ji L."/>
            <person name="Fetter-Pruneda I."/>
            <person name="McKenzie S.K."/>
            <person name="Li C."/>
            <person name="Hu H."/>
            <person name="Zhang G."/>
            <person name="Kronauer D.J."/>
        </authorList>
    </citation>
    <scope>NUCLEOTIDE SEQUENCE [LARGE SCALE GENOMIC DNA]</scope>
</reference>
<dbReference type="EMBL" id="KK107131">
    <property type="protein sequence ID" value="EZA58187.1"/>
    <property type="molecule type" value="Genomic_DNA"/>
</dbReference>
<organism evidence="2 3">
    <name type="scientific">Ooceraea biroi</name>
    <name type="common">Clonal raider ant</name>
    <name type="synonym">Cerapachys biroi</name>
    <dbReference type="NCBI Taxonomy" id="2015173"/>
    <lineage>
        <taxon>Eukaryota</taxon>
        <taxon>Metazoa</taxon>
        <taxon>Ecdysozoa</taxon>
        <taxon>Arthropoda</taxon>
        <taxon>Hexapoda</taxon>
        <taxon>Insecta</taxon>
        <taxon>Pterygota</taxon>
        <taxon>Neoptera</taxon>
        <taxon>Endopterygota</taxon>
        <taxon>Hymenoptera</taxon>
        <taxon>Apocrita</taxon>
        <taxon>Aculeata</taxon>
        <taxon>Formicoidea</taxon>
        <taxon>Formicidae</taxon>
        <taxon>Dorylinae</taxon>
        <taxon>Ooceraea</taxon>
    </lineage>
</organism>
<keyword evidence="3" id="KW-1185">Reference proteome</keyword>
<sequence length="185" mass="20932">MKYNLAFNADSSIKTMMGNVLTALVSTIMLIIGDIYGIPYLYLPWLISTIEGMILHETPTLYALASTELLNTSVPKGFFIFLTLIVYVEELCICKDVWVNFKHCWTNYNKNKLDVKSEGTSKESCDETKTALDISSEKLEDQQEIMAYSDKSNNNDVIKPAMNLIKSSLSFQNLRKHMSFTEVSG</sequence>
<accession>A0A026WQ70</accession>
<keyword evidence="1" id="KW-1133">Transmembrane helix</keyword>
<dbReference type="AlphaFoldDB" id="A0A026WQ70"/>
<protein>
    <submittedName>
        <fullName evidence="2">Uncharacterized protein</fullName>
    </submittedName>
</protein>
<gene>
    <name evidence="2" type="ORF">X777_01551</name>
</gene>
<name>A0A026WQ70_OOCBI</name>
<proteinExistence type="predicted"/>